<accession>A0ABX8LEQ1</accession>
<evidence type="ECO:0000256" key="1">
    <source>
        <dbReference type="ARBA" id="ARBA00023125"/>
    </source>
</evidence>
<protein>
    <submittedName>
        <fullName evidence="3">Helix-turn-helix domain-containing protein</fullName>
    </submittedName>
</protein>
<gene>
    <name evidence="3" type="ORF">KP001_11995</name>
</gene>
<dbReference type="EMBL" id="CP077683">
    <property type="protein sequence ID" value="QXE89189.1"/>
    <property type="molecule type" value="Genomic_DNA"/>
</dbReference>
<dbReference type="SMART" id="SM00530">
    <property type="entry name" value="HTH_XRE"/>
    <property type="match status" value="1"/>
</dbReference>
<keyword evidence="1" id="KW-0238">DNA-binding</keyword>
<sequence>MADHLTSKDIGFKLRILRQEAGYTQEQLAEKVGVSTQQIQKYEAGRDKISIERIQCLAEVFSVPVQDFFRVAGETIPLNVSEQALLESFRAIENEDVRQSILKLAIVAAKVKE</sequence>
<dbReference type="PANTHER" id="PTHR46558">
    <property type="entry name" value="TRACRIPTIONAL REGULATORY PROTEIN-RELATED-RELATED"/>
    <property type="match status" value="1"/>
</dbReference>
<evidence type="ECO:0000313" key="4">
    <source>
        <dbReference type="Proteomes" id="UP000683559"/>
    </source>
</evidence>
<dbReference type="RefSeq" id="WP_217285881.1">
    <property type="nucleotide sequence ID" value="NZ_CP077683.1"/>
</dbReference>
<dbReference type="Pfam" id="PF01381">
    <property type="entry name" value="HTH_3"/>
    <property type="match status" value="1"/>
</dbReference>
<organism evidence="3 4">
    <name type="scientific">Geomonas subterranea</name>
    <dbReference type="NCBI Taxonomy" id="2847989"/>
    <lineage>
        <taxon>Bacteria</taxon>
        <taxon>Pseudomonadati</taxon>
        <taxon>Thermodesulfobacteriota</taxon>
        <taxon>Desulfuromonadia</taxon>
        <taxon>Geobacterales</taxon>
        <taxon>Geobacteraceae</taxon>
        <taxon>Geomonas</taxon>
    </lineage>
</organism>
<proteinExistence type="predicted"/>
<evidence type="ECO:0000313" key="3">
    <source>
        <dbReference type="EMBL" id="QXE89189.1"/>
    </source>
</evidence>
<dbReference type="PROSITE" id="PS50943">
    <property type="entry name" value="HTH_CROC1"/>
    <property type="match status" value="1"/>
</dbReference>
<dbReference type="InterPro" id="IPR001387">
    <property type="entry name" value="Cro/C1-type_HTH"/>
</dbReference>
<reference evidence="3 4" key="1">
    <citation type="submission" date="2021-06" db="EMBL/GenBank/DDBJ databases">
        <title>Gemonas diversity in paddy soil.</title>
        <authorList>
            <person name="Liu G."/>
        </authorList>
    </citation>
    <scope>NUCLEOTIDE SEQUENCE [LARGE SCALE GENOMIC DNA]</scope>
    <source>
        <strain evidence="3 4">RG2</strain>
    </source>
</reference>
<name>A0ABX8LEQ1_9BACT</name>
<dbReference type="PANTHER" id="PTHR46558:SF4">
    <property type="entry name" value="DNA-BIDING PHAGE PROTEIN"/>
    <property type="match status" value="1"/>
</dbReference>
<feature type="domain" description="HTH cro/C1-type" evidence="2">
    <location>
        <begin position="14"/>
        <end position="68"/>
    </location>
</feature>
<dbReference type="CDD" id="cd00093">
    <property type="entry name" value="HTH_XRE"/>
    <property type="match status" value="1"/>
</dbReference>
<evidence type="ECO:0000259" key="2">
    <source>
        <dbReference type="PROSITE" id="PS50943"/>
    </source>
</evidence>
<dbReference type="Proteomes" id="UP000683559">
    <property type="component" value="Chromosome"/>
</dbReference>
<keyword evidence="4" id="KW-1185">Reference proteome</keyword>